<dbReference type="EMBL" id="NHNI01000002">
    <property type="protein sequence ID" value="OZY85067.1"/>
    <property type="molecule type" value="Genomic_DNA"/>
</dbReference>
<dbReference type="PANTHER" id="PTHR35175">
    <property type="entry name" value="DUF1289 DOMAIN-CONTAINING PROTEIN"/>
    <property type="match status" value="1"/>
</dbReference>
<dbReference type="AlphaFoldDB" id="A0A266Q5B4"/>
<gene>
    <name evidence="1" type="ORF">CBP51_18150</name>
</gene>
<protein>
    <submittedName>
        <fullName evidence="1">DUF1289 domain-containing protein</fullName>
    </submittedName>
</protein>
<accession>A0A266Q5B4</accession>
<keyword evidence="2" id="KW-1185">Reference proteome</keyword>
<evidence type="ECO:0000313" key="2">
    <source>
        <dbReference type="Proteomes" id="UP000216101"/>
    </source>
</evidence>
<dbReference type="Pfam" id="PF06945">
    <property type="entry name" value="DUF1289"/>
    <property type="match status" value="1"/>
</dbReference>
<reference evidence="2" key="1">
    <citation type="submission" date="2017-05" db="EMBL/GenBank/DDBJ databases">
        <authorList>
            <person name="Barney B.M."/>
        </authorList>
    </citation>
    <scope>NUCLEOTIDE SEQUENCE [LARGE SCALE GENOMIC DNA]</scope>
    <source>
        <strain evidence="2">PSBB022</strain>
    </source>
</reference>
<comment type="caution">
    <text evidence="1">The sequence shown here is derived from an EMBL/GenBank/DDBJ whole genome shotgun (WGS) entry which is preliminary data.</text>
</comment>
<dbReference type="Proteomes" id="UP000216101">
    <property type="component" value="Unassembled WGS sequence"/>
</dbReference>
<sequence length="160" mass="18253">MLVLKPVKTPCVGICSTGIGDSVCRGCKRFGHEVIDWNSYTHEQRLLIAQRLESFLAQIVQNMIQVNDEKLLLTQIKHQQIQFKPEQSPYCWVFDLLRAGASQIQDLSLYGLALQTGWIGTPLTVIRDNIDKDFYALSCAHYERYISPCFITAETLEQNT</sequence>
<dbReference type="RefSeq" id="WP_094985993.1">
    <property type="nucleotide sequence ID" value="NZ_NHNI01000002.1"/>
</dbReference>
<dbReference type="STRING" id="1209072.GCA_000766945_00888"/>
<proteinExistence type="predicted"/>
<organism evidence="1 2">
    <name type="scientific">Cellvibrio mixtus</name>
    <dbReference type="NCBI Taxonomy" id="39650"/>
    <lineage>
        <taxon>Bacteria</taxon>
        <taxon>Pseudomonadati</taxon>
        <taxon>Pseudomonadota</taxon>
        <taxon>Gammaproteobacteria</taxon>
        <taxon>Cellvibrionales</taxon>
        <taxon>Cellvibrionaceae</taxon>
        <taxon>Cellvibrio</taxon>
    </lineage>
</organism>
<name>A0A266Q5B4_9GAMM</name>
<dbReference type="InterPro" id="IPR010710">
    <property type="entry name" value="DUF1289"/>
</dbReference>
<dbReference type="PANTHER" id="PTHR35175:SF1">
    <property type="entry name" value="OXIDOREDUCTASE"/>
    <property type="match status" value="1"/>
</dbReference>
<evidence type="ECO:0000313" key="1">
    <source>
        <dbReference type="EMBL" id="OZY85067.1"/>
    </source>
</evidence>